<name>X1CBI6_9ZZZZ</name>
<organism evidence="1">
    <name type="scientific">marine sediment metagenome</name>
    <dbReference type="NCBI Taxonomy" id="412755"/>
    <lineage>
        <taxon>unclassified sequences</taxon>
        <taxon>metagenomes</taxon>
        <taxon>ecological metagenomes</taxon>
    </lineage>
</organism>
<gene>
    <name evidence="1" type="ORF">S01H4_48185</name>
</gene>
<comment type="caution">
    <text evidence="1">The sequence shown here is derived from an EMBL/GenBank/DDBJ whole genome shotgun (WGS) entry which is preliminary data.</text>
</comment>
<accession>X1CBI6</accession>
<sequence length="55" mass="6098">MLAGEIPAVATARKLHSRLSVLPRDRRFEAEYPYDRFTQAASLAAATLPDGMVHE</sequence>
<reference evidence="1" key="1">
    <citation type="journal article" date="2014" name="Front. Microbiol.">
        <title>High frequency of phylogenetically diverse reductive dehalogenase-homologous genes in deep subseafloor sedimentary metagenomes.</title>
        <authorList>
            <person name="Kawai M."/>
            <person name="Futagami T."/>
            <person name="Toyoda A."/>
            <person name="Takaki Y."/>
            <person name="Nishi S."/>
            <person name="Hori S."/>
            <person name="Arai W."/>
            <person name="Tsubouchi T."/>
            <person name="Morono Y."/>
            <person name="Uchiyama I."/>
            <person name="Ito T."/>
            <person name="Fujiyama A."/>
            <person name="Inagaki F."/>
            <person name="Takami H."/>
        </authorList>
    </citation>
    <scope>NUCLEOTIDE SEQUENCE</scope>
    <source>
        <strain evidence="1">Expedition CK06-06</strain>
    </source>
</reference>
<evidence type="ECO:0000313" key="1">
    <source>
        <dbReference type="EMBL" id="GAG90577.1"/>
    </source>
</evidence>
<protein>
    <submittedName>
        <fullName evidence="1">Uncharacterized protein</fullName>
    </submittedName>
</protein>
<proteinExistence type="predicted"/>
<dbReference type="AlphaFoldDB" id="X1CBI6"/>
<dbReference type="EMBL" id="BART01027133">
    <property type="protein sequence ID" value="GAG90577.1"/>
    <property type="molecule type" value="Genomic_DNA"/>
</dbReference>